<evidence type="ECO:0000256" key="1">
    <source>
        <dbReference type="SAM" id="MobiDB-lite"/>
    </source>
</evidence>
<evidence type="ECO:0000313" key="3">
    <source>
        <dbReference type="Proteomes" id="UP000288805"/>
    </source>
</evidence>
<feature type="compositionally biased region" description="Basic residues" evidence="1">
    <location>
        <begin position="15"/>
        <end position="24"/>
    </location>
</feature>
<comment type="caution">
    <text evidence="2">The sequence shown here is derived from an EMBL/GenBank/DDBJ whole genome shotgun (WGS) entry which is preliminary data.</text>
</comment>
<protein>
    <submittedName>
        <fullName evidence="2">Uncharacterized protein</fullName>
    </submittedName>
</protein>
<sequence>MDIVSDHDVDENHSEKKKKKKKKKSTGDVKKEQNITAVGDENRSIVEMEKKTEAKRSQVRTFGNGLVIEEVAMGKPDGKRASPGKKMDRGRCCFGVESKSIDTLVEMVKGKMVGKVVERSWGLCSWIRFGEKGLVLLLGRAEACSRGKG</sequence>
<reference evidence="2 3" key="1">
    <citation type="journal article" date="2018" name="PLoS Genet.">
        <title>Population sequencing reveals clonal diversity and ancestral inbreeding in the grapevine cultivar Chardonnay.</title>
        <authorList>
            <person name="Roach M.J."/>
            <person name="Johnson D.L."/>
            <person name="Bohlmann J."/>
            <person name="van Vuuren H.J."/>
            <person name="Jones S.J."/>
            <person name="Pretorius I.S."/>
            <person name="Schmidt S.A."/>
            <person name="Borneman A.R."/>
        </authorList>
    </citation>
    <scope>NUCLEOTIDE SEQUENCE [LARGE SCALE GENOMIC DNA]</scope>
    <source>
        <strain evidence="3">cv. Chardonnay</strain>
        <tissue evidence="2">Leaf</tissue>
    </source>
</reference>
<feature type="region of interest" description="Disordered" evidence="1">
    <location>
        <begin position="1"/>
        <end position="36"/>
    </location>
</feature>
<feature type="compositionally biased region" description="Basic and acidic residues" evidence="1">
    <location>
        <begin position="1"/>
        <end position="14"/>
    </location>
</feature>
<dbReference type="EMBL" id="QGNW01000153">
    <property type="protein sequence ID" value="RVW90677.1"/>
    <property type="molecule type" value="Genomic_DNA"/>
</dbReference>
<accession>A0A438I1U0</accession>
<dbReference type="Proteomes" id="UP000288805">
    <property type="component" value="Unassembled WGS sequence"/>
</dbReference>
<organism evidence="2 3">
    <name type="scientific">Vitis vinifera</name>
    <name type="common">Grape</name>
    <dbReference type="NCBI Taxonomy" id="29760"/>
    <lineage>
        <taxon>Eukaryota</taxon>
        <taxon>Viridiplantae</taxon>
        <taxon>Streptophyta</taxon>
        <taxon>Embryophyta</taxon>
        <taxon>Tracheophyta</taxon>
        <taxon>Spermatophyta</taxon>
        <taxon>Magnoliopsida</taxon>
        <taxon>eudicotyledons</taxon>
        <taxon>Gunneridae</taxon>
        <taxon>Pentapetalae</taxon>
        <taxon>rosids</taxon>
        <taxon>Vitales</taxon>
        <taxon>Vitaceae</taxon>
        <taxon>Viteae</taxon>
        <taxon>Vitis</taxon>
    </lineage>
</organism>
<dbReference type="AlphaFoldDB" id="A0A438I1U0"/>
<evidence type="ECO:0000313" key="2">
    <source>
        <dbReference type="EMBL" id="RVW90677.1"/>
    </source>
</evidence>
<gene>
    <name evidence="2" type="ORF">CK203_038854</name>
</gene>
<proteinExistence type="predicted"/>
<name>A0A438I1U0_VITVI</name>